<dbReference type="InterPro" id="IPR056632">
    <property type="entry name" value="DUF7730"/>
</dbReference>
<organism evidence="2 3">
    <name type="scientific">Lophiostoma macrostomum CBS 122681</name>
    <dbReference type="NCBI Taxonomy" id="1314788"/>
    <lineage>
        <taxon>Eukaryota</taxon>
        <taxon>Fungi</taxon>
        <taxon>Dikarya</taxon>
        <taxon>Ascomycota</taxon>
        <taxon>Pezizomycotina</taxon>
        <taxon>Dothideomycetes</taxon>
        <taxon>Pleosporomycetidae</taxon>
        <taxon>Pleosporales</taxon>
        <taxon>Lophiostomataceae</taxon>
        <taxon>Lophiostoma</taxon>
    </lineage>
</organism>
<accession>A0A6A6SI86</accession>
<dbReference type="AlphaFoldDB" id="A0A6A6SI86"/>
<dbReference type="PROSITE" id="PS51257">
    <property type="entry name" value="PROKAR_LIPOPROTEIN"/>
    <property type="match status" value="1"/>
</dbReference>
<dbReference type="Pfam" id="PF24864">
    <property type="entry name" value="DUF7730"/>
    <property type="match status" value="1"/>
</dbReference>
<proteinExistence type="predicted"/>
<feature type="domain" description="DUF7730" evidence="1">
    <location>
        <begin position="86"/>
        <end position="310"/>
    </location>
</feature>
<name>A0A6A6SI86_9PLEO</name>
<dbReference type="PANTHER" id="PTHR38790">
    <property type="entry name" value="2EXR DOMAIN-CONTAINING PROTEIN-RELATED"/>
    <property type="match status" value="1"/>
</dbReference>
<dbReference type="OrthoDB" id="4757095at2759"/>
<dbReference type="EMBL" id="MU004611">
    <property type="protein sequence ID" value="KAF2647506.1"/>
    <property type="molecule type" value="Genomic_DNA"/>
</dbReference>
<evidence type="ECO:0000259" key="1">
    <source>
        <dbReference type="Pfam" id="PF24864"/>
    </source>
</evidence>
<evidence type="ECO:0000313" key="3">
    <source>
        <dbReference type="Proteomes" id="UP000799324"/>
    </source>
</evidence>
<evidence type="ECO:0000313" key="2">
    <source>
        <dbReference type="EMBL" id="KAF2647506.1"/>
    </source>
</evidence>
<keyword evidence="3" id="KW-1185">Reference proteome</keyword>
<sequence length="341" mass="38910">MRASSLAISIVCGPVVCCYVVFAACFCPGRLQRHTESDDKKRFERRQKVAPRPLPIRPPERCLTLPACLSEKAARSATAPKGKTFEQTQSRLLQLPLELRRMIYREVLGDKTMHIVLKENRLGHLRCKAPSSIECPLGYNGRSLSRECCWGTVDSANIWCPRNGERKRTDGDILPFLQSCRQIYSESIDTLYSTNTFSFSDLDCLRYFSCTILPSRFALITMLDVEWCMSWPIYDTTAQNLLLTNPALYPPNDEATWEATWRIIADMPSLKFIRASLLYFDGFRDTACESKMLAPLFSVTKPDKENFEVHVSWGGDEFPDAPFTLLRPMVRDTLSSDDEAW</sequence>
<dbReference type="Proteomes" id="UP000799324">
    <property type="component" value="Unassembled WGS sequence"/>
</dbReference>
<gene>
    <name evidence="2" type="ORF">K491DRAFT_723379</name>
</gene>
<protein>
    <recommendedName>
        <fullName evidence="1">DUF7730 domain-containing protein</fullName>
    </recommendedName>
</protein>
<reference evidence="2" key="1">
    <citation type="journal article" date="2020" name="Stud. Mycol.">
        <title>101 Dothideomycetes genomes: a test case for predicting lifestyles and emergence of pathogens.</title>
        <authorList>
            <person name="Haridas S."/>
            <person name="Albert R."/>
            <person name="Binder M."/>
            <person name="Bloem J."/>
            <person name="Labutti K."/>
            <person name="Salamov A."/>
            <person name="Andreopoulos B."/>
            <person name="Baker S."/>
            <person name="Barry K."/>
            <person name="Bills G."/>
            <person name="Bluhm B."/>
            <person name="Cannon C."/>
            <person name="Castanera R."/>
            <person name="Culley D."/>
            <person name="Daum C."/>
            <person name="Ezra D."/>
            <person name="Gonzalez J."/>
            <person name="Henrissat B."/>
            <person name="Kuo A."/>
            <person name="Liang C."/>
            <person name="Lipzen A."/>
            <person name="Lutzoni F."/>
            <person name="Magnuson J."/>
            <person name="Mondo S."/>
            <person name="Nolan M."/>
            <person name="Ohm R."/>
            <person name="Pangilinan J."/>
            <person name="Park H.-J."/>
            <person name="Ramirez L."/>
            <person name="Alfaro M."/>
            <person name="Sun H."/>
            <person name="Tritt A."/>
            <person name="Yoshinaga Y."/>
            <person name="Zwiers L.-H."/>
            <person name="Turgeon B."/>
            <person name="Goodwin S."/>
            <person name="Spatafora J."/>
            <person name="Crous P."/>
            <person name="Grigoriev I."/>
        </authorList>
    </citation>
    <scope>NUCLEOTIDE SEQUENCE</scope>
    <source>
        <strain evidence="2">CBS 122681</strain>
    </source>
</reference>